<comment type="caution">
    <text evidence="12">The sequence shown here is derived from an EMBL/GenBank/DDBJ whole genome shotgun (WGS) entry which is preliminary data.</text>
</comment>
<dbReference type="GO" id="GO:0016036">
    <property type="term" value="P:cellular response to phosphate starvation"/>
    <property type="evidence" value="ECO:0007669"/>
    <property type="project" value="TreeGrafter"/>
</dbReference>
<keyword evidence="13" id="KW-1185">Reference proteome</keyword>
<evidence type="ECO:0000313" key="12">
    <source>
        <dbReference type="EMBL" id="MCC2209597.1"/>
    </source>
</evidence>
<name>A0AAE3DX25_9FIRM</name>
<dbReference type="PANTHER" id="PTHR45453">
    <property type="entry name" value="PHOSPHATE REGULON SENSOR PROTEIN PHOR"/>
    <property type="match status" value="1"/>
</dbReference>
<protein>
    <recommendedName>
        <fullName evidence="3">histidine kinase</fullName>
        <ecNumber evidence="3">2.7.13.3</ecNumber>
    </recommendedName>
</protein>
<keyword evidence="9" id="KW-0812">Transmembrane</keyword>
<dbReference type="Gene3D" id="3.30.565.10">
    <property type="entry name" value="Histidine kinase-like ATPase, C-terminal domain"/>
    <property type="match status" value="1"/>
</dbReference>
<proteinExistence type="predicted"/>
<keyword evidence="6 12" id="KW-0418">Kinase</keyword>
<dbReference type="InterPro" id="IPR003594">
    <property type="entry name" value="HATPase_dom"/>
</dbReference>
<dbReference type="RefSeq" id="WP_147514101.1">
    <property type="nucleotide sequence ID" value="NZ_JAJEQM010000002.1"/>
</dbReference>
<dbReference type="SMART" id="SM00387">
    <property type="entry name" value="HATPase_c"/>
    <property type="match status" value="1"/>
</dbReference>
<dbReference type="InterPro" id="IPR003660">
    <property type="entry name" value="HAMP_dom"/>
</dbReference>
<evidence type="ECO:0000256" key="3">
    <source>
        <dbReference type="ARBA" id="ARBA00012438"/>
    </source>
</evidence>
<dbReference type="Pfam" id="PF00512">
    <property type="entry name" value="HisKA"/>
    <property type="match status" value="1"/>
</dbReference>
<evidence type="ECO:0000256" key="1">
    <source>
        <dbReference type="ARBA" id="ARBA00000085"/>
    </source>
</evidence>
<dbReference type="SMART" id="SM00388">
    <property type="entry name" value="HisKA"/>
    <property type="match status" value="1"/>
</dbReference>
<keyword evidence="9" id="KW-1133">Transmembrane helix</keyword>
<comment type="subcellular location">
    <subcellularLocation>
        <location evidence="2">Membrane</location>
    </subcellularLocation>
</comment>
<keyword evidence="5" id="KW-0808">Transferase</keyword>
<sequence>MFKSIRWKITVIFVLLVLATELFIGGFNILGVMKHYHDDFSNSINEVFTEDIKNDLLAAANEISIPAESTDTSIVIEENSQSNINLINNILSSHSGKLGITSSRYYNIVDGSSGEILFSSNGSTTTDATPSLMNALNGTESKETKLTQSYMDYAFPLHNGDAVKYVIYIKDTCQMQNSVTHSMVTILLILLLVSLIISSIAGSIISKSITDPIKQLSVQAKKLAAGDINALQKSDSKDEIADLTNSLINLAHTRKQSSDQAKGEKIKVETILQNMNDGIIAFDLKGNLIHFNREAKKLLNRQYLDDIRFDRFFKEINANITLGDLLYMNPDGSVEREIKLANQYLRLNFAPFKADNKVGGIIVVIHDVTKQEKLEQSRRDFVANVSHELRTPLTTIKSYSETLADMPDVDRELQVRFLDVIASESDRMARIISDLLTLSELDENQTFTKPPEPIDIRQMLESIVERMSLTAKKKNQTLTYHPINEVPVISGDHDGLERVIINIVSNAMKYTREGGTIEVYSSKVYNDICIKVADNGIGIQEDKLPHIFDRFYRVDKARSRDTGGTGLGLAIAKQTLESSFNGKIKISSEFHKGTEVTITIPVSE</sequence>
<keyword evidence="4" id="KW-0597">Phosphoprotein</keyword>
<dbReference type="PROSITE" id="PS50885">
    <property type="entry name" value="HAMP"/>
    <property type="match status" value="1"/>
</dbReference>
<dbReference type="Gene3D" id="1.10.287.130">
    <property type="match status" value="1"/>
</dbReference>
<dbReference type="InterPro" id="IPR036097">
    <property type="entry name" value="HisK_dim/P_sf"/>
</dbReference>
<evidence type="ECO:0000256" key="9">
    <source>
        <dbReference type="SAM" id="Phobius"/>
    </source>
</evidence>
<feature type="domain" description="Histidine kinase" evidence="10">
    <location>
        <begin position="384"/>
        <end position="604"/>
    </location>
</feature>
<comment type="catalytic activity">
    <reaction evidence="1">
        <text>ATP + protein L-histidine = ADP + protein N-phospho-L-histidine.</text>
        <dbReference type="EC" id="2.7.13.3"/>
    </reaction>
</comment>
<feature type="transmembrane region" description="Helical" evidence="9">
    <location>
        <begin position="184"/>
        <end position="205"/>
    </location>
</feature>
<dbReference type="CDD" id="cd06225">
    <property type="entry name" value="HAMP"/>
    <property type="match status" value="1"/>
</dbReference>
<feature type="transmembrane region" description="Helical" evidence="9">
    <location>
        <begin position="12"/>
        <end position="33"/>
    </location>
</feature>
<dbReference type="InterPro" id="IPR035965">
    <property type="entry name" value="PAS-like_dom_sf"/>
</dbReference>
<dbReference type="Pfam" id="PF00672">
    <property type="entry name" value="HAMP"/>
    <property type="match status" value="1"/>
</dbReference>
<dbReference type="Gene3D" id="3.30.450.20">
    <property type="entry name" value="PAS domain"/>
    <property type="match status" value="1"/>
</dbReference>
<dbReference type="SUPFAM" id="SSF55785">
    <property type="entry name" value="PYP-like sensor domain (PAS domain)"/>
    <property type="match status" value="1"/>
</dbReference>
<evidence type="ECO:0000259" key="10">
    <source>
        <dbReference type="PROSITE" id="PS50109"/>
    </source>
</evidence>
<dbReference type="FunFam" id="3.30.565.10:FF:000006">
    <property type="entry name" value="Sensor histidine kinase WalK"/>
    <property type="match status" value="1"/>
</dbReference>
<dbReference type="InterPro" id="IPR050351">
    <property type="entry name" value="BphY/WalK/GraS-like"/>
</dbReference>
<keyword evidence="7" id="KW-0902">Two-component regulatory system</keyword>
<evidence type="ECO:0000259" key="11">
    <source>
        <dbReference type="PROSITE" id="PS50885"/>
    </source>
</evidence>
<dbReference type="InterPro" id="IPR003661">
    <property type="entry name" value="HisK_dim/P_dom"/>
</dbReference>
<dbReference type="Pfam" id="PF02518">
    <property type="entry name" value="HATPase_c"/>
    <property type="match status" value="1"/>
</dbReference>
<gene>
    <name evidence="12" type="ORF">LKE05_02155</name>
</gene>
<dbReference type="CDD" id="cd00075">
    <property type="entry name" value="HATPase"/>
    <property type="match status" value="1"/>
</dbReference>
<reference evidence="12 13" key="1">
    <citation type="submission" date="2021-10" db="EMBL/GenBank/DDBJ databases">
        <title>Anaerobic single-cell dispensing facilitates the cultivation of human gut bacteria.</title>
        <authorList>
            <person name="Afrizal A."/>
        </authorList>
    </citation>
    <scope>NUCLEOTIDE SEQUENCE [LARGE SCALE GENOMIC DNA]</scope>
    <source>
        <strain evidence="12 13">CLA-AA-H232</strain>
    </source>
</reference>
<feature type="domain" description="HAMP" evidence="11">
    <location>
        <begin position="207"/>
        <end position="259"/>
    </location>
</feature>
<dbReference type="FunFam" id="1.10.287.130:FF:000001">
    <property type="entry name" value="Two-component sensor histidine kinase"/>
    <property type="match status" value="1"/>
</dbReference>
<evidence type="ECO:0000256" key="4">
    <source>
        <dbReference type="ARBA" id="ARBA00022553"/>
    </source>
</evidence>
<dbReference type="GO" id="GO:0004721">
    <property type="term" value="F:phosphoprotein phosphatase activity"/>
    <property type="evidence" value="ECO:0007669"/>
    <property type="project" value="TreeGrafter"/>
</dbReference>
<evidence type="ECO:0000313" key="13">
    <source>
        <dbReference type="Proteomes" id="UP001198242"/>
    </source>
</evidence>
<dbReference type="EMBL" id="JAJEQM010000002">
    <property type="protein sequence ID" value="MCC2209597.1"/>
    <property type="molecule type" value="Genomic_DNA"/>
</dbReference>
<dbReference type="SUPFAM" id="SSF158472">
    <property type="entry name" value="HAMP domain-like"/>
    <property type="match status" value="1"/>
</dbReference>
<dbReference type="SUPFAM" id="SSF55874">
    <property type="entry name" value="ATPase domain of HSP90 chaperone/DNA topoisomerase II/histidine kinase"/>
    <property type="match status" value="1"/>
</dbReference>
<dbReference type="PRINTS" id="PR00344">
    <property type="entry name" value="BCTRLSENSOR"/>
</dbReference>
<dbReference type="GO" id="GO:0005886">
    <property type="term" value="C:plasma membrane"/>
    <property type="evidence" value="ECO:0007669"/>
    <property type="project" value="TreeGrafter"/>
</dbReference>
<evidence type="ECO:0000256" key="5">
    <source>
        <dbReference type="ARBA" id="ARBA00022679"/>
    </source>
</evidence>
<dbReference type="InterPro" id="IPR005467">
    <property type="entry name" value="His_kinase_dom"/>
</dbReference>
<keyword evidence="8 9" id="KW-0472">Membrane</keyword>
<dbReference type="Proteomes" id="UP001198242">
    <property type="component" value="Unassembled WGS sequence"/>
</dbReference>
<evidence type="ECO:0000256" key="6">
    <source>
        <dbReference type="ARBA" id="ARBA00022777"/>
    </source>
</evidence>
<dbReference type="CDD" id="cd00082">
    <property type="entry name" value="HisKA"/>
    <property type="match status" value="1"/>
</dbReference>
<accession>A0AAE3DX25</accession>
<dbReference type="SUPFAM" id="SSF47384">
    <property type="entry name" value="Homodimeric domain of signal transducing histidine kinase"/>
    <property type="match status" value="1"/>
</dbReference>
<organism evidence="12 13">
    <name type="scientific">Hominilimicola fabiformis</name>
    <dbReference type="NCBI Taxonomy" id="2885356"/>
    <lineage>
        <taxon>Bacteria</taxon>
        <taxon>Bacillati</taxon>
        <taxon>Bacillota</taxon>
        <taxon>Clostridia</taxon>
        <taxon>Eubacteriales</taxon>
        <taxon>Oscillospiraceae</taxon>
        <taxon>Hominilimicola</taxon>
    </lineage>
</organism>
<dbReference type="PROSITE" id="PS50109">
    <property type="entry name" value="HIS_KIN"/>
    <property type="match status" value="1"/>
</dbReference>
<dbReference type="Gene3D" id="6.10.340.10">
    <property type="match status" value="1"/>
</dbReference>
<dbReference type="AlphaFoldDB" id="A0AAE3DX25"/>
<dbReference type="InterPro" id="IPR036890">
    <property type="entry name" value="HATPase_C_sf"/>
</dbReference>
<dbReference type="EC" id="2.7.13.3" evidence="3"/>
<dbReference type="PANTHER" id="PTHR45453:SF1">
    <property type="entry name" value="PHOSPHATE REGULON SENSOR PROTEIN PHOR"/>
    <property type="match status" value="1"/>
</dbReference>
<dbReference type="InterPro" id="IPR004358">
    <property type="entry name" value="Sig_transdc_His_kin-like_C"/>
</dbReference>
<evidence type="ECO:0000256" key="7">
    <source>
        <dbReference type="ARBA" id="ARBA00023012"/>
    </source>
</evidence>
<evidence type="ECO:0000256" key="2">
    <source>
        <dbReference type="ARBA" id="ARBA00004370"/>
    </source>
</evidence>
<evidence type="ECO:0000256" key="8">
    <source>
        <dbReference type="ARBA" id="ARBA00023136"/>
    </source>
</evidence>
<dbReference type="GO" id="GO:0000155">
    <property type="term" value="F:phosphorelay sensor kinase activity"/>
    <property type="evidence" value="ECO:0007669"/>
    <property type="project" value="InterPro"/>
</dbReference>